<dbReference type="AlphaFoldDB" id="A0A5D3DHT7"/>
<protein>
    <submittedName>
        <fullName evidence="1">Putative mitochondrial protein</fullName>
    </submittedName>
</protein>
<name>A0A5D3DHT7_CUCMM</name>
<gene>
    <name evidence="1" type="ORF">E5676_scaffold142G001300</name>
</gene>
<dbReference type="PANTHER" id="PTHR11439:SF461">
    <property type="entry name" value="OS10G0432200 PROTEIN"/>
    <property type="match status" value="1"/>
</dbReference>
<organism evidence="1 2">
    <name type="scientific">Cucumis melo var. makuwa</name>
    <name type="common">Oriental melon</name>
    <dbReference type="NCBI Taxonomy" id="1194695"/>
    <lineage>
        <taxon>Eukaryota</taxon>
        <taxon>Viridiplantae</taxon>
        <taxon>Streptophyta</taxon>
        <taxon>Embryophyta</taxon>
        <taxon>Tracheophyta</taxon>
        <taxon>Spermatophyta</taxon>
        <taxon>Magnoliopsida</taxon>
        <taxon>eudicotyledons</taxon>
        <taxon>Gunneridae</taxon>
        <taxon>Pentapetalae</taxon>
        <taxon>rosids</taxon>
        <taxon>fabids</taxon>
        <taxon>Cucurbitales</taxon>
        <taxon>Cucurbitaceae</taxon>
        <taxon>Benincaseae</taxon>
        <taxon>Cucumis</taxon>
    </lineage>
</organism>
<dbReference type="Proteomes" id="UP000321947">
    <property type="component" value="Unassembled WGS sequence"/>
</dbReference>
<accession>A0A5D3DHT7</accession>
<reference evidence="1 2" key="1">
    <citation type="submission" date="2019-08" db="EMBL/GenBank/DDBJ databases">
        <title>Draft genome sequences of two oriental melons (Cucumis melo L. var makuwa).</title>
        <authorList>
            <person name="Kwon S.-Y."/>
        </authorList>
    </citation>
    <scope>NUCLEOTIDE SEQUENCE [LARGE SCALE GENOMIC DNA]</scope>
    <source>
        <strain evidence="2">cv. Chang Bougi</strain>
        <tissue evidence="1">Leaf</tissue>
    </source>
</reference>
<sequence length="123" mass="13891">MKDLDLNVRLTSFGGVPLDDPTLHWQLISSLIYLTVAYPDIVYAVHIISQFMATPHTIHFTVVLQILRYVKGTLGHGLQFSSQSSLVLSRFFDVDMASDPTDRRSTTGYCFYLGDADSWCNKK</sequence>
<dbReference type="EMBL" id="SSTD01004586">
    <property type="protein sequence ID" value="TYK23132.1"/>
    <property type="molecule type" value="Genomic_DNA"/>
</dbReference>
<comment type="caution">
    <text evidence="1">The sequence shown here is derived from an EMBL/GenBank/DDBJ whole genome shotgun (WGS) entry which is preliminary data.</text>
</comment>
<evidence type="ECO:0000313" key="2">
    <source>
        <dbReference type="Proteomes" id="UP000321947"/>
    </source>
</evidence>
<proteinExistence type="predicted"/>
<evidence type="ECO:0000313" key="1">
    <source>
        <dbReference type="EMBL" id="TYK23132.1"/>
    </source>
</evidence>
<dbReference type="PANTHER" id="PTHR11439">
    <property type="entry name" value="GAG-POL-RELATED RETROTRANSPOSON"/>
    <property type="match status" value="1"/>
</dbReference>